<name>A0ABR0ANW0_9CRUS</name>
<evidence type="ECO:0000313" key="2">
    <source>
        <dbReference type="Proteomes" id="UP001234178"/>
    </source>
</evidence>
<protein>
    <submittedName>
        <fullName evidence="1">Uncharacterized protein</fullName>
    </submittedName>
</protein>
<proteinExistence type="predicted"/>
<organism evidence="1 2">
    <name type="scientific">Daphnia magna</name>
    <dbReference type="NCBI Taxonomy" id="35525"/>
    <lineage>
        <taxon>Eukaryota</taxon>
        <taxon>Metazoa</taxon>
        <taxon>Ecdysozoa</taxon>
        <taxon>Arthropoda</taxon>
        <taxon>Crustacea</taxon>
        <taxon>Branchiopoda</taxon>
        <taxon>Diplostraca</taxon>
        <taxon>Cladocera</taxon>
        <taxon>Anomopoda</taxon>
        <taxon>Daphniidae</taxon>
        <taxon>Daphnia</taxon>
    </lineage>
</organism>
<comment type="caution">
    <text evidence="1">The sequence shown here is derived from an EMBL/GenBank/DDBJ whole genome shotgun (WGS) entry which is preliminary data.</text>
</comment>
<keyword evidence="2" id="KW-1185">Reference proteome</keyword>
<accession>A0ABR0ANW0</accession>
<evidence type="ECO:0000313" key="1">
    <source>
        <dbReference type="EMBL" id="KAK4026777.1"/>
    </source>
</evidence>
<gene>
    <name evidence="1" type="ORF">OUZ56_015803</name>
</gene>
<dbReference type="EMBL" id="JAOYFB010000038">
    <property type="protein sequence ID" value="KAK4026777.1"/>
    <property type="molecule type" value="Genomic_DNA"/>
</dbReference>
<reference evidence="1 2" key="1">
    <citation type="journal article" date="2023" name="Nucleic Acids Res.">
        <title>The hologenome of Daphnia magna reveals possible DNA methylation and microbiome-mediated evolution of the host genome.</title>
        <authorList>
            <person name="Chaturvedi A."/>
            <person name="Li X."/>
            <person name="Dhandapani V."/>
            <person name="Marshall H."/>
            <person name="Kissane S."/>
            <person name="Cuenca-Cambronero M."/>
            <person name="Asole G."/>
            <person name="Calvet F."/>
            <person name="Ruiz-Romero M."/>
            <person name="Marangio P."/>
            <person name="Guigo R."/>
            <person name="Rago D."/>
            <person name="Mirbahai L."/>
            <person name="Eastwood N."/>
            <person name="Colbourne J.K."/>
            <person name="Zhou J."/>
            <person name="Mallon E."/>
            <person name="Orsini L."/>
        </authorList>
    </citation>
    <scope>NUCLEOTIDE SEQUENCE [LARGE SCALE GENOMIC DNA]</scope>
    <source>
        <strain evidence="1">LRV0_1</strain>
    </source>
</reference>
<dbReference type="Proteomes" id="UP001234178">
    <property type="component" value="Unassembled WGS sequence"/>
</dbReference>
<sequence>MRSDYVRIFEVKVELSAAVLSPCFGLLVAGKRTGRLPTHYHATPTGDAKSPIFQHDEGGSDSMMNRPLFGMRNNTRLVHETLSRFPFFFLAQICDAPLKEEEIPSRLAAIHWQKHRNSM</sequence>